<keyword evidence="8" id="KW-1185">Reference proteome</keyword>
<dbReference type="Pfam" id="PF03544">
    <property type="entry name" value="TonB_C"/>
    <property type="match status" value="1"/>
</dbReference>
<dbReference type="SUPFAM" id="SSF74653">
    <property type="entry name" value="TolA/TonB C-terminal domain"/>
    <property type="match status" value="1"/>
</dbReference>
<dbReference type="GO" id="GO:0016020">
    <property type="term" value="C:membrane"/>
    <property type="evidence" value="ECO:0007669"/>
    <property type="project" value="UniProtKB-SubCell"/>
</dbReference>
<evidence type="ECO:0000313" key="8">
    <source>
        <dbReference type="Proteomes" id="UP000237916"/>
    </source>
</evidence>
<dbReference type="InterPro" id="IPR037682">
    <property type="entry name" value="TonB_C"/>
</dbReference>
<gene>
    <name evidence="7" type="ORF">VEHSUH05_00720</name>
</gene>
<dbReference type="AlphaFoldDB" id="A0A2S7ZCK7"/>
<evidence type="ECO:0000313" key="7">
    <source>
        <dbReference type="EMBL" id="PQL20981.1"/>
    </source>
</evidence>
<feature type="chain" id="PRO_5015565859" evidence="5">
    <location>
        <begin position="25"/>
        <end position="115"/>
    </location>
</feature>
<dbReference type="RefSeq" id="WP_038116324.1">
    <property type="nucleotide sequence ID" value="NZ_PPDB01000001.1"/>
</dbReference>
<feature type="signal peptide" evidence="5">
    <location>
        <begin position="1"/>
        <end position="24"/>
    </location>
</feature>
<dbReference type="EMBL" id="PPDB01000001">
    <property type="protein sequence ID" value="PQL20981.1"/>
    <property type="molecule type" value="Genomic_DNA"/>
</dbReference>
<evidence type="ECO:0000256" key="2">
    <source>
        <dbReference type="ARBA" id="ARBA00022692"/>
    </source>
</evidence>
<comment type="caution">
    <text evidence="7">The sequence shown here is derived from an EMBL/GenBank/DDBJ whole genome shotgun (WGS) entry which is preliminary data.</text>
</comment>
<organism evidence="7 8">
    <name type="scientific">Veillonella denticariosi JCM 15641</name>
    <dbReference type="NCBI Taxonomy" id="1298594"/>
    <lineage>
        <taxon>Bacteria</taxon>
        <taxon>Bacillati</taxon>
        <taxon>Bacillota</taxon>
        <taxon>Negativicutes</taxon>
        <taxon>Veillonellales</taxon>
        <taxon>Veillonellaceae</taxon>
        <taxon>Veillonella</taxon>
    </lineage>
</organism>
<dbReference type="STRING" id="1298594.GCA_001312465_01352"/>
<protein>
    <submittedName>
        <fullName evidence="7">Energy transducer TonB</fullName>
    </submittedName>
</protein>
<accession>A0A2S7ZCK7</accession>
<name>A0A2S7ZCK7_9FIRM</name>
<dbReference type="PROSITE" id="PS52015">
    <property type="entry name" value="TONB_CTD"/>
    <property type="match status" value="1"/>
</dbReference>
<keyword evidence="2" id="KW-0812">Transmembrane</keyword>
<proteinExistence type="predicted"/>
<evidence type="ECO:0000256" key="3">
    <source>
        <dbReference type="ARBA" id="ARBA00022989"/>
    </source>
</evidence>
<dbReference type="Proteomes" id="UP000237916">
    <property type="component" value="Unassembled WGS sequence"/>
</dbReference>
<sequence length="115" mass="11690">MNKVLRCITLSALVAAGSVTAALAAPYEPPVAVSTPAVDPGVFGAYAGNARGVDVQFTIEENGSVDDVKLLTSSGDAAVDASIVGAVSSWQFKPASDSNGKPVASSKTEFIDFKK</sequence>
<dbReference type="OrthoDB" id="1631247at2"/>
<keyword evidence="3" id="KW-1133">Transmembrane helix</keyword>
<reference evidence="7 8" key="1">
    <citation type="submission" date="2018-01" db="EMBL/GenBank/DDBJ databases">
        <title>Draft genome sequences of clinical isolates and type strains of oral Veillonella including Veillonella infantum sp., nov.</title>
        <authorList>
            <person name="Mashima I."/>
            <person name="Liao Y.-C."/>
            <person name="Sabharwal A."/>
            <person name="Haase E.M."/>
            <person name="Nakazawa F."/>
            <person name="Scannapieco F.A."/>
        </authorList>
    </citation>
    <scope>NUCLEOTIDE SEQUENCE [LARGE SCALE GENOMIC DNA]</scope>
    <source>
        <strain evidence="7 8">JCM 15641</strain>
    </source>
</reference>
<evidence type="ECO:0000256" key="1">
    <source>
        <dbReference type="ARBA" id="ARBA00004167"/>
    </source>
</evidence>
<evidence type="ECO:0000259" key="6">
    <source>
        <dbReference type="PROSITE" id="PS52015"/>
    </source>
</evidence>
<feature type="domain" description="TonB C-terminal" evidence="6">
    <location>
        <begin position="25"/>
        <end position="115"/>
    </location>
</feature>
<keyword evidence="4" id="KW-0472">Membrane</keyword>
<dbReference type="Gene3D" id="3.30.1150.10">
    <property type="match status" value="1"/>
</dbReference>
<dbReference type="InterPro" id="IPR006260">
    <property type="entry name" value="TonB/TolA_C"/>
</dbReference>
<dbReference type="NCBIfam" id="TIGR01352">
    <property type="entry name" value="tonB_Cterm"/>
    <property type="match status" value="1"/>
</dbReference>
<dbReference type="GO" id="GO:0055085">
    <property type="term" value="P:transmembrane transport"/>
    <property type="evidence" value="ECO:0007669"/>
    <property type="project" value="InterPro"/>
</dbReference>
<evidence type="ECO:0000256" key="5">
    <source>
        <dbReference type="SAM" id="SignalP"/>
    </source>
</evidence>
<keyword evidence="5" id="KW-0732">Signal</keyword>
<evidence type="ECO:0000256" key="4">
    <source>
        <dbReference type="ARBA" id="ARBA00023136"/>
    </source>
</evidence>
<comment type="subcellular location">
    <subcellularLocation>
        <location evidence="1">Membrane</location>
        <topology evidence="1">Single-pass membrane protein</topology>
    </subcellularLocation>
</comment>